<dbReference type="Proteomes" id="UP001558652">
    <property type="component" value="Unassembled WGS sequence"/>
</dbReference>
<evidence type="ECO:0000256" key="9">
    <source>
        <dbReference type="SAM" id="Phobius"/>
    </source>
</evidence>
<keyword evidence="9" id="KW-0472">Membrane</keyword>
<dbReference type="InterPro" id="IPR042178">
    <property type="entry name" value="Serpin_sf_1"/>
</dbReference>
<dbReference type="InterPro" id="IPR042185">
    <property type="entry name" value="Serpin_sf_2"/>
</dbReference>
<evidence type="ECO:0000256" key="5">
    <source>
        <dbReference type="ARBA" id="ARBA00022729"/>
    </source>
</evidence>
<dbReference type="PANTHER" id="PTHR11461">
    <property type="entry name" value="SERINE PROTEASE INHIBITOR, SERPIN"/>
    <property type="match status" value="1"/>
</dbReference>
<name>A0ABD0YIU4_9HEMI</name>
<keyword evidence="12" id="KW-1185">Reference proteome</keyword>
<keyword evidence="6" id="KW-0722">Serine protease inhibitor</keyword>
<dbReference type="SMART" id="SM00093">
    <property type="entry name" value="SERPIN"/>
    <property type="match status" value="1"/>
</dbReference>
<dbReference type="InterPro" id="IPR036186">
    <property type="entry name" value="Serpin_sf"/>
</dbReference>
<dbReference type="InterPro" id="IPR023796">
    <property type="entry name" value="Serpin_dom"/>
</dbReference>
<evidence type="ECO:0000256" key="6">
    <source>
        <dbReference type="ARBA" id="ARBA00022900"/>
    </source>
</evidence>
<evidence type="ECO:0000256" key="7">
    <source>
        <dbReference type="ARBA" id="ARBA00023180"/>
    </source>
</evidence>
<keyword evidence="3" id="KW-0964">Secreted</keyword>
<accession>A0ABD0YIU4</accession>
<protein>
    <recommendedName>
        <fullName evidence="10">Serpin domain-containing protein</fullName>
    </recommendedName>
</protein>
<dbReference type="Gene3D" id="3.30.497.10">
    <property type="entry name" value="Antithrombin, subunit I, domain 2"/>
    <property type="match status" value="1"/>
</dbReference>
<evidence type="ECO:0000256" key="2">
    <source>
        <dbReference type="ARBA" id="ARBA00009500"/>
    </source>
</evidence>
<proteinExistence type="inferred from homology"/>
<comment type="caution">
    <text evidence="11">The sequence shown here is derived from an EMBL/GenBank/DDBJ whole genome shotgun (WGS) entry which is preliminary data.</text>
</comment>
<evidence type="ECO:0000256" key="8">
    <source>
        <dbReference type="RuleBase" id="RU000411"/>
    </source>
</evidence>
<dbReference type="EMBL" id="JBFDAA010000006">
    <property type="protein sequence ID" value="KAL1131216.1"/>
    <property type="molecule type" value="Genomic_DNA"/>
</dbReference>
<evidence type="ECO:0000313" key="12">
    <source>
        <dbReference type="Proteomes" id="UP001558652"/>
    </source>
</evidence>
<keyword evidence="4" id="KW-0646">Protease inhibitor</keyword>
<keyword evidence="5" id="KW-0732">Signal</keyword>
<keyword evidence="9" id="KW-1133">Transmembrane helix</keyword>
<dbReference type="GO" id="GO:0005576">
    <property type="term" value="C:extracellular region"/>
    <property type="evidence" value="ECO:0007669"/>
    <property type="project" value="UniProtKB-SubCell"/>
</dbReference>
<feature type="non-terminal residue" evidence="11">
    <location>
        <position position="1"/>
    </location>
</feature>
<sequence>VFVQKVEVKAQENVVISPVSVKLVLATLKEGARGNTSSQLASALGLDDDHKSRSLTALFASIIRSLQMPGDGYDLDVGTQLYVDQNVEPATDYAGRIKYLYNATIEKVDFKRAPETVKKINSWVNSVTKGNIQELISDPNSMKDVVMLLLNAIYFKGKWEFPFDKEKTKTGDFWVQPQYPVKAQFMSATNSFHYVESPQIKASILRLPYQGDKFAMYIVLPDKRNGLMEVIKNMTPDKLREAKAAMQEYTVNIKLPKFNFEYTASLADTLQELGVKDMFNGYANFSAMTRNNKNNLFVSNVLQKAGLEVNEIGSIAYAATRELIYLPASIYGYVYWVIYIADFACISLYLPHYEMFSPIKFRNSLFALILLFTLF</sequence>
<comment type="similarity">
    <text evidence="2 8">Belongs to the serpin family.</text>
</comment>
<dbReference type="AlphaFoldDB" id="A0ABD0YIU4"/>
<evidence type="ECO:0000313" key="11">
    <source>
        <dbReference type="EMBL" id="KAL1131216.1"/>
    </source>
</evidence>
<dbReference type="Pfam" id="PF00079">
    <property type="entry name" value="Serpin"/>
    <property type="match status" value="1"/>
</dbReference>
<keyword evidence="9" id="KW-0812">Transmembrane</keyword>
<dbReference type="PANTHER" id="PTHR11461:SF357">
    <property type="entry name" value="SERINE PROTEASE INHIBITOR 27A"/>
    <property type="match status" value="1"/>
</dbReference>
<gene>
    <name evidence="11" type="ORF">AAG570_010834</name>
</gene>
<dbReference type="FunFam" id="2.30.39.10:FF:000030">
    <property type="entry name" value="Serpin 2"/>
    <property type="match status" value="1"/>
</dbReference>
<dbReference type="InterPro" id="IPR000215">
    <property type="entry name" value="Serpin_fam"/>
</dbReference>
<feature type="domain" description="Serpin" evidence="10">
    <location>
        <begin position="4"/>
        <end position="351"/>
    </location>
</feature>
<feature type="transmembrane region" description="Helical" evidence="9">
    <location>
        <begin position="330"/>
        <end position="350"/>
    </location>
</feature>
<dbReference type="Gene3D" id="2.30.39.10">
    <property type="entry name" value="Alpha-1-antitrypsin, domain 1"/>
    <property type="match status" value="1"/>
</dbReference>
<keyword evidence="7" id="KW-0325">Glycoprotein</keyword>
<organism evidence="11 12">
    <name type="scientific">Ranatra chinensis</name>
    <dbReference type="NCBI Taxonomy" id="642074"/>
    <lineage>
        <taxon>Eukaryota</taxon>
        <taxon>Metazoa</taxon>
        <taxon>Ecdysozoa</taxon>
        <taxon>Arthropoda</taxon>
        <taxon>Hexapoda</taxon>
        <taxon>Insecta</taxon>
        <taxon>Pterygota</taxon>
        <taxon>Neoptera</taxon>
        <taxon>Paraneoptera</taxon>
        <taxon>Hemiptera</taxon>
        <taxon>Heteroptera</taxon>
        <taxon>Panheteroptera</taxon>
        <taxon>Nepomorpha</taxon>
        <taxon>Nepidae</taxon>
        <taxon>Ranatrinae</taxon>
        <taxon>Ranatra</taxon>
    </lineage>
</organism>
<evidence type="ECO:0000256" key="4">
    <source>
        <dbReference type="ARBA" id="ARBA00022690"/>
    </source>
</evidence>
<comment type="subcellular location">
    <subcellularLocation>
        <location evidence="1">Secreted</location>
    </subcellularLocation>
</comment>
<dbReference type="SUPFAM" id="SSF56574">
    <property type="entry name" value="Serpins"/>
    <property type="match status" value="1"/>
</dbReference>
<reference evidence="11 12" key="1">
    <citation type="submission" date="2024-07" db="EMBL/GenBank/DDBJ databases">
        <title>Chromosome-level genome assembly of the water stick insect Ranatra chinensis (Heteroptera: Nepidae).</title>
        <authorList>
            <person name="Liu X."/>
        </authorList>
    </citation>
    <scope>NUCLEOTIDE SEQUENCE [LARGE SCALE GENOMIC DNA]</scope>
    <source>
        <strain evidence="11">Cailab_2021Rc</strain>
        <tissue evidence="11">Muscle</tissue>
    </source>
</reference>
<evidence type="ECO:0000259" key="10">
    <source>
        <dbReference type="SMART" id="SM00093"/>
    </source>
</evidence>
<evidence type="ECO:0000256" key="3">
    <source>
        <dbReference type="ARBA" id="ARBA00022525"/>
    </source>
</evidence>
<dbReference type="GO" id="GO:0004867">
    <property type="term" value="F:serine-type endopeptidase inhibitor activity"/>
    <property type="evidence" value="ECO:0007669"/>
    <property type="project" value="UniProtKB-KW"/>
</dbReference>
<evidence type="ECO:0000256" key="1">
    <source>
        <dbReference type="ARBA" id="ARBA00004613"/>
    </source>
</evidence>